<sequence>MHFRYGWCRRAKIRSKNSFFPMLGIYLESATLSDDSDL</sequence>
<evidence type="ECO:0000313" key="1">
    <source>
        <dbReference type="EMBL" id="JAH50559.1"/>
    </source>
</evidence>
<organism evidence="1">
    <name type="scientific">Anguilla anguilla</name>
    <name type="common">European freshwater eel</name>
    <name type="synonym">Muraena anguilla</name>
    <dbReference type="NCBI Taxonomy" id="7936"/>
    <lineage>
        <taxon>Eukaryota</taxon>
        <taxon>Metazoa</taxon>
        <taxon>Chordata</taxon>
        <taxon>Craniata</taxon>
        <taxon>Vertebrata</taxon>
        <taxon>Euteleostomi</taxon>
        <taxon>Actinopterygii</taxon>
        <taxon>Neopterygii</taxon>
        <taxon>Teleostei</taxon>
        <taxon>Anguilliformes</taxon>
        <taxon>Anguillidae</taxon>
        <taxon>Anguilla</taxon>
    </lineage>
</organism>
<dbReference type="AlphaFoldDB" id="A0A0E9TA33"/>
<reference evidence="1" key="2">
    <citation type="journal article" date="2015" name="Fish Shellfish Immunol.">
        <title>Early steps in the European eel (Anguilla anguilla)-Vibrio vulnificus interaction in the gills: Role of the RtxA13 toxin.</title>
        <authorList>
            <person name="Callol A."/>
            <person name="Pajuelo D."/>
            <person name="Ebbesson L."/>
            <person name="Teles M."/>
            <person name="MacKenzie S."/>
            <person name="Amaro C."/>
        </authorList>
    </citation>
    <scope>NUCLEOTIDE SEQUENCE</scope>
</reference>
<proteinExistence type="predicted"/>
<accession>A0A0E9TA33</accession>
<protein>
    <submittedName>
        <fullName evidence="1">Uncharacterized protein</fullName>
    </submittedName>
</protein>
<name>A0A0E9TA33_ANGAN</name>
<dbReference type="EMBL" id="GBXM01058018">
    <property type="protein sequence ID" value="JAH50559.1"/>
    <property type="molecule type" value="Transcribed_RNA"/>
</dbReference>
<reference evidence="1" key="1">
    <citation type="submission" date="2014-11" db="EMBL/GenBank/DDBJ databases">
        <authorList>
            <person name="Amaro Gonzalez C."/>
        </authorList>
    </citation>
    <scope>NUCLEOTIDE SEQUENCE</scope>
</reference>